<name>A0A5C7HG75_9ROSI</name>
<evidence type="ECO:0000256" key="2">
    <source>
        <dbReference type="ARBA" id="ARBA00022679"/>
    </source>
</evidence>
<feature type="domain" description="O-methyltransferase C-terminal" evidence="4">
    <location>
        <begin position="108"/>
        <end position="212"/>
    </location>
</feature>
<protein>
    <recommendedName>
        <fullName evidence="8">O-methyltransferase domain-containing protein</fullName>
    </recommendedName>
</protein>
<dbReference type="GO" id="GO:0046983">
    <property type="term" value="F:protein dimerization activity"/>
    <property type="evidence" value="ECO:0007669"/>
    <property type="project" value="InterPro"/>
</dbReference>
<dbReference type="GO" id="GO:0008171">
    <property type="term" value="F:O-methyltransferase activity"/>
    <property type="evidence" value="ECO:0007669"/>
    <property type="project" value="InterPro"/>
</dbReference>
<dbReference type="AlphaFoldDB" id="A0A5C7HG75"/>
<accession>A0A5C7HG75</accession>
<dbReference type="PANTHER" id="PTHR11746">
    <property type="entry name" value="O-METHYLTRANSFERASE"/>
    <property type="match status" value="1"/>
</dbReference>
<dbReference type="GO" id="GO:0032259">
    <property type="term" value="P:methylation"/>
    <property type="evidence" value="ECO:0007669"/>
    <property type="project" value="UniProtKB-KW"/>
</dbReference>
<dbReference type="InterPro" id="IPR036388">
    <property type="entry name" value="WH-like_DNA-bd_sf"/>
</dbReference>
<dbReference type="InterPro" id="IPR001077">
    <property type="entry name" value="COMT_C"/>
</dbReference>
<evidence type="ECO:0000256" key="1">
    <source>
        <dbReference type="ARBA" id="ARBA00022603"/>
    </source>
</evidence>
<keyword evidence="7" id="KW-1185">Reference proteome</keyword>
<comment type="caution">
    <text evidence="6">The sequence shown here is derived from an EMBL/GenBank/DDBJ whole genome shotgun (WGS) entry which is preliminary data.</text>
</comment>
<evidence type="ECO:0000259" key="4">
    <source>
        <dbReference type="Pfam" id="PF00891"/>
    </source>
</evidence>
<dbReference type="EMBL" id="VAHF01000009">
    <property type="protein sequence ID" value="TXG55206.1"/>
    <property type="molecule type" value="Genomic_DNA"/>
</dbReference>
<evidence type="ECO:0000256" key="3">
    <source>
        <dbReference type="ARBA" id="ARBA00022691"/>
    </source>
</evidence>
<gene>
    <name evidence="6" type="ORF">EZV62_020462</name>
</gene>
<dbReference type="SUPFAM" id="SSF46785">
    <property type="entry name" value="Winged helix' DNA-binding domain"/>
    <property type="match status" value="1"/>
</dbReference>
<dbReference type="InterPro" id="IPR029063">
    <property type="entry name" value="SAM-dependent_MTases_sf"/>
</dbReference>
<dbReference type="InterPro" id="IPR036390">
    <property type="entry name" value="WH_DNA-bd_sf"/>
</dbReference>
<dbReference type="Proteomes" id="UP000323000">
    <property type="component" value="Chromosome 9"/>
</dbReference>
<sequence length="225" mass="24936">MESPEADHQASLRLRGQAEIWRHMFAFLDSLALKCAIELQIPDIIHSQGIGRPITLSQIISCIDNAPSPDISYLERILRLWLVNGSDEYTDLSALYLIETHAYVVGSWNFLSQSVKEGGMTFEKAFGKRSLWDLASQDNRFNKLFNDGMACTGRILLREMVAGYKDGFGCLRSLVDVGGGIGGMISEIVKSYPHIKGINFDLPHVIATAPVYDRVSHIAASNSKC</sequence>
<dbReference type="InterPro" id="IPR012967">
    <property type="entry name" value="COMT_dimerisation"/>
</dbReference>
<dbReference type="PROSITE" id="PS51683">
    <property type="entry name" value="SAM_OMT_II"/>
    <property type="match status" value="1"/>
</dbReference>
<proteinExistence type="predicted"/>
<evidence type="ECO:0000313" key="6">
    <source>
        <dbReference type="EMBL" id="TXG55206.1"/>
    </source>
</evidence>
<organism evidence="6 7">
    <name type="scientific">Acer yangbiense</name>
    <dbReference type="NCBI Taxonomy" id="1000413"/>
    <lineage>
        <taxon>Eukaryota</taxon>
        <taxon>Viridiplantae</taxon>
        <taxon>Streptophyta</taxon>
        <taxon>Embryophyta</taxon>
        <taxon>Tracheophyta</taxon>
        <taxon>Spermatophyta</taxon>
        <taxon>Magnoliopsida</taxon>
        <taxon>eudicotyledons</taxon>
        <taxon>Gunneridae</taxon>
        <taxon>Pentapetalae</taxon>
        <taxon>rosids</taxon>
        <taxon>malvids</taxon>
        <taxon>Sapindales</taxon>
        <taxon>Sapindaceae</taxon>
        <taxon>Hippocastanoideae</taxon>
        <taxon>Acereae</taxon>
        <taxon>Acer</taxon>
    </lineage>
</organism>
<dbReference type="OrthoDB" id="1606438at2759"/>
<reference evidence="7" key="1">
    <citation type="journal article" date="2019" name="Gigascience">
        <title>De novo genome assembly of the endangered Acer yangbiense, a plant species with extremely small populations endemic to Yunnan Province, China.</title>
        <authorList>
            <person name="Yang J."/>
            <person name="Wariss H.M."/>
            <person name="Tao L."/>
            <person name="Zhang R."/>
            <person name="Yun Q."/>
            <person name="Hollingsworth P."/>
            <person name="Dao Z."/>
            <person name="Luo G."/>
            <person name="Guo H."/>
            <person name="Ma Y."/>
            <person name="Sun W."/>
        </authorList>
    </citation>
    <scope>NUCLEOTIDE SEQUENCE [LARGE SCALE GENOMIC DNA]</scope>
    <source>
        <strain evidence="7">cv. Malutang</strain>
    </source>
</reference>
<keyword evidence="3" id="KW-0949">S-adenosyl-L-methionine</keyword>
<dbReference type="InterPro" id="IPR016461">
    <property type="entry name" value="COMT-like"/>
</dbReference>
<dbReference type="Pfam" id="PF00891">
    <property type="entry name" value="Methyltransf_2"/>
    <property type="match status" value="1"/>
</dbReference>
<dbReference type="Pfam" id="PF08100">
    <property type="entry name" value="Dimerisation"/>
    <property type="match status" value="1"/>
</dbReference>
<evidence type="ECO:0008006" key="8">
    <source>
        <dbReference type="Google" id="ProtNLM"/>
    </source>
</evidence>
<evidence type="ECO:0000259" key="5">
    <source>
        <dbReference type="Pfam" id="PF08100"/>
    </source>
</evidence>
<evidence type="ECO:0000313" key="7">
    <source>
        <dbReference type="Proteomes" id="UP000323000"/>
    </source>
</evidence>
<keyword evidence="2" id="KW-0808">Transferase</keyword>
<dbReference type="SUPFAM" id="SSF53335">
    <property type="entry name" value="S-adenosyl-L-methionine-dependent methyltransferases"/>
    <property type="match status" value="1"/>
</dbReference>
<dbReference type="Gene3D" id="3.40.50.150">
    <property type="entry name" value="Vaccinia Virus protein VP39"/>
    <property type="match status" value="1"/>
</dbReference>
<keyword evidence="1" id="KW-0489">Methyltransferase</keyword>
<dbReference type="Gene3D" id="1.10.10.10">
    <property type="entry name" value="Winged helix-like DNA-binding domain superfamily/Winged helix DNA-binding domain"/>
    <property type="match status" value="1"/>
</dbReference>
<feature type="domain" description="O-methyltransferase dimerisation" evidence="5">
    <location>
        <begin position="21"/>
        <end position="80"/>
    </location>
</feature>